<sequence length="198" mass="22294">MDTRYERDSRQNFGNTNSYVNQNQNLKPNLNSQNGPGLGIYSGGSSIGGGLYDQQDNRSIGSTPSKISKFTYSEYPQIRPTNPLYTSTHTIKTQASHASRASTMNTVSRRQKYNPNSPRRLYDWRWVGALAALIFFPSGLIAFGLAFKARTKFKDGFIDEAKKLNNRAYALCVVSFCLGAVWIMTAFFMMDKWPRTNG</sequence>
<gene>
    <name evidence="3" type="ORF">OXX778_LOCUS15825</name>
</gene>
<dbReference type="AlphaFoldDB" id="A0A814G5P3"/>
<evidence type="ECO:0000256" key="2">
    <source>
        <dbReference type="SAM" id="Phobius"/>
    </source>
</evidence>
<dbReference type="GO" id="GO:0016020">
    <property type="term" value="C:membrane"/>
    <property type="evidence" value="ECO:0007669"/>
    <property type="project" value="UniProtKB-SubCell"/>
</dbReference>
<feature type="transmembrane region" description="Helical" evidence="2">
    <location>
        <begin position="126"/>
        <end position="147"/>
    </location>
</feature>
<feature type="compositionally biased region" description="Basic and acidic residues" evidence="1">
    <location>
        <begin position="1"/>
        <end position="10"/>
    </location>
</feature>
<feature type="compositionally biased region" description="Polar residues" evidence="1">
    <location>
        <begin position="11"/>
        <end position="35"/>
    </location>
</feature>
<accession>A0A814G5P3</accession>
<organism evidence="3 4">
    <name type="scientific">Brachionus calyciflorus</name>
    <dbReference type="NCBI Taxonomy" id="104777"/>
    <lineage>
        <taxon>Eukaryota</taxon>
        <taxon>Metazoa</taxon>
        <taxon>Spiralia</taxon>
        <taxon>Gnathifera</taxon>
        <taxon>Rotifera</taxon>
        <taxon>Eurotatoria</taxon>
        <taxon>Monogononta</taxon>
        <taxon>Pseudotrocha</taxon>
        <taxon>Ploima</taxon>
        <taxon>Brachionidae</taxon>
        <taxon>Brachionus</taxon>
    </lineage>
</organism>
<dbReference type="EMBL" id="CAJNOC010003579">
    <property type="protein sequence ID" value="CAF0989251.1"/>
    <property type="molecule type" value="Genomic_DNA"/>
</dbReference>
<evidence type="ECO:0000256" key="1">
    <source>
        <dbReference type="SAM" id="MobiDB-lite"/>
    </source>
</evidence>
<name>A0A814G5P3_9BILA</name>
<evidence type="ECO:0000313" key="4">
    <source>
        <dbReference type="Proteomes" id="UP000663879"/>
    </source>
</evidence>
<dbReference type="OrthoDB" id="9976524at2759"/>
<reference evidence="3" key="1">
    <citation type="submission" date="2021-02" db="EMBL/GenBank/DDBJ databases">
        <authorList>
            <person name="Nowell W R."/>
        </authorList>
    </citation>
    <scope>NUCLEOTIDE SEQUENCE</scope>
    <source>
        <strain evidence="3">Ploen Becks lab</strain>
    </source>
</reference>
<keyword evidence="4" id="KW-1185">Reference proteome</keyword>
<dbReference type="Proteomes" id="UP000663879">
    <property type="component" value="Unassembled WGS sequence"/>
</dbReference>
<feature type="transmembrane region" description="Helical" evidence="2">
    <location>
        <begin position="168"/>
        <end position="190"/>
    </location>
</feature>
<keyword evidence="2" id="KW-0812">Transmembrane</keyword>
<protein>
    <submittedName>
        <fullName evidence="3">Uncharacterized protein</fullName>
    </submittedName>
</protein>
<feature type="region of interest" description="Disordered" evidence="1">
    <location>
        <begin position="1"/>
        <end position="38"/>
    </location>
</feature>
<keyword evidence="2" id="KW-0472">Membrane</keyword>
<proteinExistence type="predicted"/>
<comment type="caution">
    <text evidence="3">The sequence shown here is derived from an EMBL/GenBank/DDBJ whole genome shotgun (WGS) entry which is preliminary data.</text>
</comment>
<evidence type="ECO:0000313" key="3">
    <source>
        <dbReference type="EMBL" id="CAF0989251.1"/>
    </source>
</evidence>
<keyword evidence="2" id="KW-1133">Transmembrane helix</keyword>